<dbReference type="Pfam" id="PF09839">
    <property type="entry name" value="DUF2066"/>
    <property type="match status" value="1"/>
</dbReference>
<dbReference type="STRING" id="1301098.PKB_1365"/>
<evidence type="ECO:0000313" key="4">
    <source>
        <dbReference type="Proteomes" id="UP000025241"/>
    </source>
</evidence>
<evidence type="ECO:0008006" key="5">
    <source>
        <dbReference type="Google" id="ProtNLM"/>
    </source>
</evidence>
<feature type="signal peptide" evidence="2">
    <location>
        <begin position="1"/>
        <end position="21"/>
    </location>
</feature>
<evidence type="ECO:0000256" key="1">
    <source>
        <dbReference type="SAM" id="MobiDB-lite"/>
    </source>
</evidence>
<dbReference type="RefSeq" id="WP_043250125.1">
    <property type="nucleotide sequence ID" value="NZ_HG322950.1"/>
</dbReference>
<dbReference type="OrthoDB" id="6195299at2"/>
<dbReference type="AlphaFoldDB" id="A0A024HE34"/>
<organism evidence="3 4">
    <name type="scientific">Pseudomonas knackmussii (strain DSM 6978 / CCUG 54928 / LMG 23759 / B13)</name>
    <dbReference type="NCBI Taxonomy" id="1301098"/>
    <lineage>
        <taxon>Bacteria</taxon>
        <taxon>Pseudomonadati</taxon>
        <taxon>Pseudomonadota</taxon>
        <taxon>Gammaproteobacteria</taxon>
        <taxon>Pseudomonadales</taxon>
        <taxon>Pseudomonadaceae</taxon>
        <taxon>Pseudomonas</taxon>
    </lineage>
</organism>
<dbReference type="HOGENOM" id="CLU_041769_0_0_6"/>
<dbReference type="InterPro" id="IPR018642">
    <property type="entry name" value="DUF2066"/>
</dbReference>
<dbReference type="Proteomes" id="UP000025241">
    <property type="component" value="Chromosome I"/>
</dbReference>
<gene>
    <name evidence="3" type="ORF">PKB_1365</name>
</gene>
<protein>
    <recommendedName>
        <fullName evidence="5">DUF2066 domain-containing protein</fullName>
    </recommendedName>
</protein>
<evidence type="ECO:0000256" key="2">
    <source>
        <dbReference type="SAM" id="SignalP"/>
    </source>
</evidence>
<dbReference type="KEGG" id="pkc:PKB_1365"/>
<dbReference type="eggNOG" id="COG3249">
    <property type="taxonomic scope" value="Bacteria"/>
</dbReference>
<dbReference type="PATRIC" id="fig|1301098.3.peg.1357"/>
<evidence type="ECO:0000313" key="3">
    <source>
        <dbReference type="EMBL" id="CDF82728.1"/>
    </source>
</evidence>
<sequence length="349" mass="37442">MRFTARLLFLCLSLLSLPTFAAALNNLYQVREPVASQQPDERSAGLTRALQTLVLRLTGDQKATQSPALAGYFKDPQQLISQYGYETGPPLALVVDFDQNSVDNALRRAGLPVWGASRPTLLAWWLNESATGSSLVGDNQESAAPLNRAAQRRGLPLLLPLADLNEQGVGTAQNITAAQPDALRAASDKYPADGLLAVDAKEDGGKWQAQWRLWLGDSREQGQVQGDNPDALADAVMLAISQRLAPRFVGAPGSATALNLQVQGANLERYAQLQKLLEPMAAKLVQVKGDTLEYRLNASPEQLRAQLALARLQEAPAEPAASAAPAVDASGQSVPPQPAAPSNVMRFRW</sequence>
<feature type="chain" id="PRO_5001530061" description="DUF2066 domain-containing protein" evidence="2">
    <location>
        <begin position="22"/>
        <end position="349"/>
    </location>
</feature>
<name>A0A024HE34_PSEKB</name>
<feature type="region of interest" description="Disordered" evidence="1">
    <location>
        <begin position="320"/>
        <end position="349"/>
    </location>
</feature>
<dbReference type="EMBL" id="HG322950">
    <property type="protein sequence ID" value="CDF82728.1"/>
    <property type="molecule type" value="Genomic_DNA"/>
</dbReference>
<accession>A0A024HE34</accession>
<proteinExistence type="predicted"/>
<keyword evidence="2" id="KW-0732">Signal</keyword>
<reference evidence="3 4" key="2">
    <citation type="submission" date="2014-05" db="EMBL/GenBank/DDBJ databases">
        <title>Genome sequence of the 3-chlorobenzoate degrading bacterium Pseudomonas knackmussii B13 shows multiple evidence for horizontal gene transfer.</title>
        <authorList>
            <person name="Miyazaki R."/>
            <person name="Bertelli C."/>
            <person name="Falquet L."/>
            <person name="Robinson-Rechavi M."/>
            <person name="Gharib W."/>
            <person name="Roy S."/>
            <person name="Van der Meer J.R."/>
        </authorList>
    </citation>
    <scope>NUCLEOTIDE SEQUENCE [LARGE SCALE GENOMIC DNA]</scope>
    <source>
        <strain evidence="3 4">B13</strain>
    </source>
</reference>
<keyword evidence="4" id="KW-1185">Reference proteome</keyword>
<reference evidence="3 4" key="1">
    <citation type="submission" date="2013-03" db="EMBL/GenBank/DDBJ databases">
        <authorList>
            <person name="Linke B."/>
        </authorList>
    </citation>
    <scope>NUCLEOTIDE SEQUENCE [LARGE SCALE GENOMIC DNA]</scope>
    <source>
        <strain evidence="3 4">B13</strain>
    </source>
</reference>